<feature type="signal peptide" evidence="1">
    <location>
        <begin position="1"/>
        <end position="21"/>
    </location>
</feature>
<reference evidence="3 4" key="1">
    <citation type="journal article" date="2023" name="Science">
        <title>Elucidation of the pathway for biosynthesis of saponin adjuvants from the soapbark tree.</title>
        <authorList>
            <person name="Reed J."/>
            <person name="Orme A."/>
            <person name="El-Demerdash A."/>
            <person name="Owen C."/>
            <person name="Martin L.B.B."/>
            <person name="Misra R.C."/>
            <person name="Kikuchi S."/>
            <person name="Rejzek M."/>
            <person name="Martin A.C."/>
            <person name="Harkess A."/>
            <person name="Leebens-Mack J."/>
            <person name="Louveau T."/>
            <person name="Stephenson M.J."/>
            <person name="Osbourn A."/>
        </authorList>
    </citation>
    <scope>NUCLEOTIDE SEQUENCE [LARGE SCALE GENOMIC DNA]</scope>
    <source>
        <strain evidence="3">S10</strain>
    </source>
</reference>
<name>A0AAD7QI68_QUISA</name>
<dbReference type="KEGG" id="qsa:O6P43_001041"/>
<protein>
    <submittedName>
        <fullName evidence="3">Peptide-N4-(N-acetyl-beta-glucosaminyl)asparagine amidase A</fullName>
    </submittedName>
</protein>
<gene>
    <name evidence="3" type="ORF">O6P43_001041</name>
</gene>
<dbReference type="InterPro" id="IPR056948">
    <property type="entry name" value="PNGaseA_N"/>
</dbReference>
<comment type="caution">
    <text evidence="3">The sequence shown here is derived from an EMBL/GenBank/DDBJ whole genome shotgun (WGS) entry which is preliminary data.</text>
</comment>
<dbReference type="Pfam" id="PF25156">
    <property type="entry name" value="PNGase_A_C"/>
    <property type="match status" value="1"/>
</dbReference>
<sequence length="432" mass="48471">MGSSLFGLPFLCLLLQPFISSANLHKAKLLRSELLTEPASLDDSPSTLYFEVTKPIKLPNTKPCSYPILHHDFGYTYGKPPVLANYTPPSHCISHKLSKIVFEWKLLVKGDSLTAFLVFGLVALRFFGAVQQSQGLLGLFGLLKRTLQGGVNPLLWRPITGIGSFDLPSYDIEITPFLGKILERKTHKFGFNVTNAINVWYIDANLHLWLDSKSTQTEGKLLKHTSLPLVESLVSDFKGLNGNFLTGARRSILSTGWVKSAHGNITTRTIQDFNYRNTMVIGKNGNRQIVNQTIHFNDGVYSEVPSSYHHFIESNKTFLLYLNSDELDQGNGTYKSVSNLTLEYNEKKSKNGGFGFSNSSLKNVQNGQKDLVEAYTHFDRKIADCSYDWLMCNAKGGFFQTQMLHRFLLVQEPTGENLVELVGNSSEAQRLW</sequence>
<dbReference type="EMBL" id="JARAOO010000001">
    <property type="protein sequence ID" value="KAJ7981824.1"/>
    <property type="molecule type" value="Genomic_DNA"/>
</dbReference>
<evidence type="ECO:0000259" key="2">
    <source>
        <dbReference type="Pfam" id="PF12222"/>
    </source>
</evidence>
<dbReference type="Proteomes" id="UP001163823">
    <property type="component" value="Chromosome 1"/>
</dbReference>
<feature type="domain" description="Peptide N-acetyl-beta-D-glucosaminyl asparaginase amidase A N-terminal" evidence="2">
    <location>
        <begin position="149"/>
        <end position="223"/>
    </location>
</feature>
<keyword evidence="4" id="KW-1185">Reference proteome</keyword>
<proteinExistence type="predicted"/>
<dbReference type="PANTHER" id="PTHR31104">
    <property type="entry name" value="PEPTIDE-N4-(N-ACETYL-BETA-GLUCOSAMINYL)ASPARAGINE AMIDASE A PROTEIN"/>
    <property type="match status" value="1"/>
</dbReference>
<dbReference type="InterPro" id="IPR021102">
    <property type="entry name" value="PNGase_A"/>
</dbReference>
<evidence type="ECO:0000256" key="1">
    <source>
        <dbReference type="SAM" id="SignalP"/>
    </source>
</evidence>
<dbReference type="AlphaFoldDB" id="A0AAD7QI68"/>
<evidence type="ECO:0000313" key="4">
    <source>
        <dbReference type="Proteomes" id="UP001163823"/>
    </source>
</evidence>
<evidence type="ECO:0000313" key="3">
    <source>
        <dbReference type="EMBL" id="KAJ7981824.1"/>
    </source>
</evidence>
<accession>A0AAD7QI68</accession>
<organism evidence="3 4">
    <name type="scientific">Quillaja saponaria</name>
    <name type="common">Soap bark tree</name>
    <dbReference type="NCBI Taxonomy" id="32244"/>
    <lineage>
        <taxon>Eukaryota</taxon>
        <taxon>Viridiplantae</taxon>
        <taxon>Streptophyta</taxon>
        <taxon>Embryophyta</taxon>
        <taxon>Tracheophyta</taxon>
        <taxon>Spermatophyta</taxon>
        <taxon>Magnoliopsida</taxon>
        <taxon>eudicotyledons</taxon>
        <taxon>Gunneridae</taxon>
        <taxon>Pentapetalae</taxon>
        <taxon>rosids</taxon>
        <taxon>fabids</taxon>
        <taxon>Fabales</taxon>
        <taxon>Quillajaceae</taxon>
        <taxon>Quillaja</taxon>
    </lineage>
</organism>
<dbReference type="Pfam" id="PF12222">
    <property type="entry name" value="PNGaseA"/>
    <property type="match status" value="1"/>
</dbReference>
<feature type="chain" id="PRO_5041933630" evidence="1">
    <location>
        <begin position="22"/>
        <end position="432"/>
    </location>
</feature>
<keyword evidence="1" id="KW-0732">Signal</keyword>